<organism evidence="1 2">
    <name type="scientific">Irpex rosettiformis</name>
    <dbReference type="NCBI Taxonomy" id="378272"/>
    <lineage>
        <taxon>Eukaryota</taxon>
        <taxon>Fungi</taxon>
        <taxon>Dikarya</taxon>
        <taxon>Basidiomycota</taxon>
        <taxon>Agaricomycotina</taxon>
        <taxon>Agaricomycetes</taxon>
        <taxon>Polyporales</taxon>
        <taxon>Irpicaceae</taxon>
        <taxon>Irpex</taxon>
    </lineage>
</organism>
<sequence length="887" mass="99279">MASSSSSAPQVNITVEPDLQPIYPTPAQLAHLLSPNVGLSPNQKADLVSHCLTRTCVFGDFSLLSYILSEPQAQPHIDLGKQDEDGLGLLSVTILGFGLDSERDVEREECVRLLIAEGADVNQPDIAGWAALHHAALLAPPTLVSHLLTRGSSPFAVTRRNLTALDIVTAHSPLPGREDVRLLLEEAMREKGWTGGRVEEKRRLQEQLEQRIQSQRILRDRLTKILDVDYRWWGDSESDIDSDDAVENEEEDALRQDIFTPPPDYTSMLVFSPHALPNIFQSLIVDFRPSLRNTEPANALYMLARFASLHCGEDWLEDLVMGASDAIEDTFFDHGEDLACLVFWLHNLTIWLHLMRCDEALKETCEMLGSYSVIEEILNSVFVFIIRFAERRIDQMLDGSLLDYTPLSSEFDAVQFESEWSFLRSFGASKKKVVPPPTLNNLNSTSPTLKNGAASSTPSATPTRPATPPNTATGKFATLRNTFGRGRPPASVSLGGSLNESPPAPSPQDVTSFMTALHTFLSLANVNPALTTQLWSQVMYWAACEIFNRVLTRKKYLCRSRAVQISMNISVIEEWIDNMDLPNGIGAHFAPVKDLLNWLQCLSSINEFSNLIATIQTMRHINPLQMRRAVRDYKYEVNEGRMTEECVQYLAQLQKDWERHRVKLGVEALRKEISERDHEREDEGSPPLNSGASFVESIPPSPNPEDLKAQRNIDLLFDRESEKTSWEPPSPPEALGELLDSRHMLPLFLPSDPRFLGAVPVTQPLQNSKRASDSSALSPNKRNSSHVRATMSWKLPTRKLREVEIRTLQWIDGAPSAARWYRSIEVDEDEEDKPPPYSPADSEAEGELKVATHFTPLTRSRSTARSKGRASVAGSPMVEISHFRLPS</sequence>
<name>A0ACB8UKQ1_9APHY</name>
<reference evidence="1" key="1">
    <citation type="journal article" date="2021" name="Environ. Microbiol.">
        <title>Gene family expansions and transcriptome signatures uncover fungal adaptations to wood decay.</title>
        <authorList>
            <person name="Hage H."/>
            <person name="Miyauchi S."/>
            <person name="Viragh M."/>
            <person name="Drula E."/>
            <person name="Min B."/>
            <person name="Chaduli D."/>
            <person name="Navarro D."/>
            <person name="Favel A."/>
            <person name="Norest M."/>
            <person name="Lesage-Meessen L."/>
            <person name="Balint B."/>
            <person name="Merenyi Z."/>
            <person name="de Eugenio L."/>
            <person name="Morin E."/>
            <person name="Martinez A.T."/>
            <person name="Baldrian P."/>
            <person name="Stursova M."/>
            <person name="Martinez M.J."/>
            <person name="Novotny C."/>
            <person name="Magnuson J.K."/>
            <person name="Spatafora J.W."/>
            <person name="Maurice S."/>
            <person name="Pangilinan J."/>
            <person name="Andreopoulos W."/>
            <person name="LaButti K."/>
            <person name="Hundley H."/>
            <person name="Na H."/>
            <person name="Kuo A."/>
            <person name="Barry K."/>
            <person name="Lipzen A."/>
            <person name="Henrissat B."/>
            <person name="Riley R."/>
            <person name="Ahrendt S."/>
            <person name="Nagy L.G."/>
            <person name="Grigoriev I.V."/>
            <person name="Martin F."/>
            <person name="Rosso M.N."/>
        </authorList>
    </citation>
    <scope>NUCLEOTIDE SEQUENCE</scope>
    <source>
        <strain evidence="1">CBS 384.51</strain>
    </source>
</reference>
<comment type="caution">
    <text evidence="1">The sequence shown here is derived from an EMBL/GenBank/DDBJ whole genome shotgun (WGS) entry which is preliminary data.</text>
</comment>
<keyword evidence="2" id="KW-1185">Reference proteome</keyword>
<proteinExistence type="predicted"/>
<gene>
    <name evidence="1" type="ORF">BDY19DRAFT_982252</name>
</gene>
<evidence type="ECO:0000313" key="2">
    <source>
        <dbReference type="Proteomes" id="UP001055072"/>
    </source>
</evidence>
<dbReference type="Proteomes" id="UP001055072">
    <property type="component" value="Unassembled WGS sequence"/>
</dbReference>
<protein>
    <submittedName>
        <fullName evidence="1">DIL domain-containing protein</fullName>
    </submittedName>
</protein>
<dbReference type="EMBL" id="MU274900">
    <property type="protein sequence ID" value="KAI0094926.1"/>
    <property type="molecule type" value="Genomic_DNA"/>
</dbReference>
<evidence type="ECO:0000313" key="1">
    <source>
        <dbReference type="EMBL" id="KAI0094926.1"/>
    </source>
</evidence>
<accession>A0ACB8UKQ1</accession>